<dbReference type="AlphaFoldDB" id="A0A5R8QHH5"/>
<evidence type="ECO:0000256" key="2">
    <source>
        <dbReference type="SAM" id="Phobius"/>
    </source>
</evidence>
<dbReference type="OrthoDB" id="9805070at2"/>
<dbReference type="Pfam" id="PF07501">
    <property type="entry name" value="G5"/>
    <property type="match status" value="1"/>
</dbReference>
<protein>
    <submittedName>
        <fullName evidence="4">M23 family metallopeptidase</fullName>
    </submittedName>
</protein>
<dbReference type="Gene3D" id="2.20.230.10">
    <property type="entry name" value="Resuscitation-promoting factor rpfb"/>
    <property type="match status" value="1"/>
</dbReference>
<dbReference type="EMBL" id="VBWP01000001">
    <property type="protein sequence ID" value="TLG77458.1"/>
    <property type="molecule type" value="Genomic_DNA"/>
</dbReference>
<sequence length="475" mass="52387">MHTGNKIRLVLKSIALAFVCIAAVMVIYIFQHQVLAYDSGVNKPSSQVVSQIYVDNTYVGSVRNVDEFKTYLATIHLGATTNNGGKIYLPDNVNIIKDFDDELGADTMERYEELAEVVPVEADAIKVTIEGGNELIVSDRSVFNEAVAELKEDYRIANNISETEAGLIDPVLVEQNIGFSKVVANTNDILSKEDCLKVIIANVDQESTYHPNPNETISQVADSNNMDVNQLLILNPDITEQTLMTPSLDVTVAPIEPKITFSMLQIIQKEMDIPYEIEYIDDDSSYQGEDTVVQAGVPGRELAQFLVQNKNGEQIIRFKQESTILSTPTKAIILRGTMEKPDRGTGNFIWPNGSRRVSTEFGDDDLFGSYRWHGAMDINDYSGSPIWASDNGVVVEAGYNGSYGYTVVIDHNNGFQTRYAHMLADSITVHVGEIVTQGTTIGQMGSTGLSTGTHLHFEIILNGTKVNPRNYLPAE</sequence>
<keyword evidence="2" id="KW-0812">Transmembrane</keyword>
<dbReference type="PANTHER" id="PTHR21666">
    <property type="entry name" value="PEPTIDASE-RELATED"/>
    <property type="match status" value="1"/>
</dbReference>
<name>A0A5R8QHH5_9FIRM</name>
<dbReference type="PROSITE" id="PS51109">
    <property type="entry name" value="G5"/>
    <property type="match status" value="1"/>
</dbReference>
<organism evidence="4 5">
    <name type="scientific">Culicoidibacter larvae</name>
    <dbReference type="NCBI Taxonomy" id="2579976"/>
    <lineage>
        <taxon>Bacteria</taxon>
        <taxon>Bacillati</taxon>
        <taxon>Bacillota</taxon>
        <taxon>Culicoidibacteria</taxon>
        <taxon>Culicoidibacterales</taxon>
        <taxon>Culicoidibacteraceae</taxon>
        <taxon>Culicoidibacter</taxon>
    </lineage>
</organism>
<dbReference type="InParanoid" id="A0A5R8QHH5"/>
<accession>A0A5R8QHH5</accession>
<evidence type="ECO:0000256" key="1">
    <source>
        <dbReference type="ARBA" id="ARBA00022729"/>
    </source>
</evidence>
<reference evidence="4 5" key="1">
    <citation type="submission" date="2019-05" db="EMBL/GenBank/DDBJ databases">
        <title>Culicoidintestinum kansasii gen. nov., sp. nov. from the gastrointestinal tract of the biting midge, Culicoides sonorensis.</title>
        <authorList>
            <person name="Neupane S."/>
            <person name="Ghosh A."/>
            <person name="Gunther S."/>
            <person name="Martin K."/>
            <person name="Zurek L."/>
        </authorList>
    </citation>
    <scope>NUCLEOTIDE SEQUENCE [LARGE SCALE GENOMIC DNA]</scope>
    <source>
        <strain evidence="4 5">CS-1</strain>
    </source>
</reference>
<comment type="caution">
    <text evidence="4">The sequence shown here is derived from an EMBL/GenBank/DDBJ whole genome shotgun (WGS) entry which is preliminary data.</text>
</comment>
<keyword evidence="2" id="KW-1133">Transmembrane helix</keyword>
<keyword evidence="1" id="KW-0732">Signal</keyword>
<evidence type="ECO:0000313" key="4">
    <source>
        <dbReference type="EMBL" id="TLG77458.1"/>
    </source>
</evidence>
<proteinExistence type="predicted"/>
<dbReference type="InterPro" id="IPR011098">
    <property type="entry name" value="G5_dom"/>
</dbReference>
<dbReference type="GO" id="GO:0004222">
    <property type="term" value="F:metalloendopeptidase activity"/>
    <property type="evidence" value="ECO:0007669"/>
    <property type="project" value="TreeGrafter"/>
</dbReference>
<dbReference type="InterPro" id="IPR016047">
    <property type="entry name" value="M23ase_b-sheet_dom"/>
</dbReference>
<dbReference type="RefSeq" id="WP_138190068.1">
    <property type="nucleotide sequence ID" value="NZ_VBWP01000001.1"/>
</dbReference>
<dbReference type="Proteomes" id="UP000306912">
    <property type="component" value="Unassembled WGS sequence"/>
</dbReference>
<dbReference type="InterPro" id="IPR050570">
    <property type="entry name" value="Cell_wall_metabolism_enzyme"/>
</dbReference>
<dbReference type="PANTHER" id="PTHR21666:SF270">
    <property type="entry name" value="MUREIN HYDROLASE ACTIVATOR ENVC"/>
    <property type="match status" value="1"/>
</dbReference>
<feature type="transmembrane region" description="Helical" evidence="2">
    <location>
        <begin position="9"/>
        <end position="30"/>
    </location>
</feature>
<keyword evidence="2" id="KW-0472">Membrane</keyword>
<dbReference type="Gene3D" id="2.70.70.10">
    <property type="entry name" value="Glucose Permease (Domain IIA)"/>
    <property type="match status" value="1"/>
</dbReference>
<evidence type="ECO:0000313" key="5">
    <source>
        <dbReference type="Proteomes" id="UP000306912"/>
    </source>
</evidence>
<keyword evidence="5" id="KW-1185">Reference proteome</keyword>
<dbReference type="SUPFAM" id="SSF51261">
    <property type="entry name" value="Duplicated hybrid motif"/>
    <property type="match status" value="1"/>
</dbReference>
<dbReference type="CDD" id="cd12797">
    <property type="entry name" value="M23_peptidase"/>
    <property type="match status" value="1"/>
</dbReference>
<feature type="domain" description="G5" evidence="3">
    <location>
        <begin position="259"/>
        <end position="339"/>
    </location>
</feature>
<gene>
    <name evidence="4" type="ORF">FEZ08_02220</name>
</gene>
<dbReference type="InterPro" id="IPR011055">
    <property type="entry name" value="Dup_hybrid_motif"/>
</dbReference>
<dbReference type="SMART" id="SM01208">
    <property type="entry name" value="G5"/>
    <property type="match status" value="1"/>
</dbReference>
<dbReference type="Pfam" id="PF01551">
    <property type="entry name" value="Peptidase_M23"/>
    <property type="match status" value="1"/>
</dbReference>
<evidence type="ECO:0000259" key="3">
    <source>
        <dbReference type="PROSITE" id="PS51109"/>
    </source>
</evidence>